<reference evidence="1" key="2">
    <citation type="submission" date="2022-08" db="UniProtKB">
        <authorList>
            <consortium name="EnsemblMetazoa"/>
        </authorList>
    </citation>
    <scope>IDENTIFICATION</scope>
    <source>
        <strain evidence="1">STECLA/ALBI9_A</strain>
    </source>
</reference>
<keyword evidence="2" id="KW-1185">Reference proteome</keyword>
<sequence>MEQTAGNPRYLQIKHNVHIKKGRMVIKRGV</sequence>
<name>A0A182FY39_ANOAL</name>
<protein>
    <submittedName>
        <fullName evidence="1">Uncharacterized protein</fullName>
    </submittedName>
</protein>
<reference evidence="1 2" key="1">
    <citation type="journal article" date="2017" name="G3 (Bethesda)">
        <title>The Physical Genome Mapping of Anopheles albimanus Corrected Scaffold Misassemblies and Identified Interarm Rearrangements in Genus Anopheles.</title>
        <authorList>
            <person name="Artemov G.N."/>
            <person name="Peery A.N."/>
            <person name="Jiang X."/>
            <person name="Tu Z."/>
            <person name="Stegniy V.N."/>
            <person name="Sharakhova M.V."/>
            <person name="Sharakhov I.V."/>
        </authorList>
    </citation>
    <scope>NUCLEOTIDE SEQUENCE [LARGE SCALE GENOMIC DNA]</scope>
    <source>
        <strain evidence="1 2">ALBI9_A</strain>
    </source>
</reference>
<evidence type="ECO:0000313" key="1">
    <source>
        <dbReference type="EnsemblMetazoa" id="AALB014545-PA"/>
    </source>
</evidence>
<proteinExistence type="predicted"/>
<organism evidence="1 2">
    <name type="scientific">Anopheles albimanus</name>
    <name type="common">New world malaria mosquito</name>
    <dbReference type="NCBI Taxonomy" id="7167"/>
    <lineage>
        <taxon>Eukaryota</taxon>
        <taxon>Metazoa</taxon>
        <taxon>Ecdysozoa</taxon>
        <taxon>Arthropoda</taxon>
        <taxon>Hexapoda</taxon>
        <taxon>Insecta</taxon>
        <taxon>Pterygota</taxon>
        <taxon>Neoptera</taxon>
        <taxon>Endopterygota</taxon>
        <taxon>Diptera</taxon>
        <taxon>Nematocera</taxon>
        <taxon>Culicoidea</taxon>
        <taxon>Culicidae</taxon>
        <taxon>Anophelinae</taxon>
        <taxon>Anopheles</taxon>
    </lineage>
</organism>
<evidence type="ECO:0000313" key="2">
    <source>
        <dbReference type="Proteomes" id="UP000069272"/>
    </source>
</evidence>
<accession>A0A182FY39</accession>
<dbReference type="EnsemblMetazoa" id="AALB014545-RA">
    <property type="protein sequence ID" value="AALB014545-PA"/>
    <property type="gene ID" value="AALB014545"/>
</dbReference>
<dbReference type="Proteomes" id="UP000069272">
    <property type="component" value="Chromosome 3L"/>
</dbReference>
<dbReference type="AlphaFoldDB" id="A0A182FY39"/>